<keyword evidence="2 7" id="KW-0812">Transmembrane</keyword>
<evidence type="ECO:0000256" key="7">
    <source>
        <dbReference type="SAM" id="Phobius"/>
    </source>
</evidence>
<organism evidence="9 10">
    <name type="scientific">Ustilaginoidea virens</name>
    <name type="common">Rice false smut fungus</name>
    <name type="synonym">Villosiclava virens</name>
    <dbReference type="NCBI Taxonomy" id="1159556"/>
    <lineage>
        <taxon>Eukaryota</taxon>
        <taxon>Fungi</taxon>
        <taxon>Dikarya</taxon>
        <taxon>Ascomycota</taxon>
        <taxon>Pezizomycotina</taxon>
        <taxon>Sordariomycetes</taxon>
        <taxon>Hypocreomycetidae</taxon>
        <taxon>Hypocreales</taxon>
        <taxon>Clavicipitaceae</taxon>
        <taxon>Ustilaginoidea</taxon>
    </lineage>
</organism>
<dbReference type="PANTHER" id="PTHR33048">
    <property type="entry name" value="PTH11-LIKE INTEGRAL MEMBRANE PROTEIN (AFU_ORTHOLOGUE AFUA_5G11245)"/>
    <property type="match status" value="1"/>
</dbReference>
<keyword evidence="4 7" id="KW-0472">Membrane</keyword>
<keyword evidence="3 7" id="KW-1133">Transmembrane helix</keyword>
<comment type="subcellular location">
    <subcellularLocation>
        <location evidence="1">Membrane</location>
        <topology evidence="1">Multi-pass membrane protein</topology>
    </subcellularLocation>
</comment>
<feature type="transmembrane region" description="Helical" evidence="7">
    <location>
        <begin position="204"/>
        <end position="226"/>
    </location>
</feature>
<gene>
    <name evidence="9" type="ORF">UVI_02024520</name>
</gene>
<evidence type="ECO:0000313" key="10">
    <source>
        <dbReference type="Proteomes" id="UP000054053"/>
    </source>
</evidence>
<evidence type="ECO:0000256" key="1">
    <source>
        <dbReference type="ARBA" id="ARBA00004141"/>
    </source>
</evidence>
<dbReference type="EMBL" id="BBTG02000010">
    <property type="protein sequence ID" value="GAO13090.1"/>
    <property type="molecule type" value="Genomic_DNA"/>
</dbReference>
<proteinExistence type="inferred from homology"/>
<reference evidence="10" key="1">
    <citation type="journal article" date="2016" name="Genome Announc.">
        <title>Genome sequence of Ustilaginoidea virens IPU010, a rice pathogenic fungus causing false smut.</title>
        <authorList>
            <person name="Kumagai T."/>
            <person name="Ishii T."/>
            <person name="Terai G."/>
            <person name="Umemura M."/>
            <person name="Machida M."/>
            <person name="Asai K."/>
        </authorList>
    </citation>
    <scope>NUCLEOTIDE SEQUENCE [LARGE SCALE GENOMIC DNA]</scope>
    <source>
        <strain evidence="10">IPU010</strain>
    </source>
</reference>
<feature type="domain" description="Rhodopsin" evidence="8">
    <location>
        <begin position="170"/>
        <end position="263"/>
    </location>
</feature>
<comment type="similarity">
    <text evidence="5">Belongs to the SAT4 family.</text>
</comment>
<dbReference type="AlphaFoldDB" id="A0A1B5KQW5"/>
<accession>A0A1B5KQW5</accession>
<evidence type="ECO:0000256" key="5">
    <source>
        <dbReference type="ARBA" id="ARBA00038359"/>
    </source>
</evidence>
<evidence type="ECO:0000259" key="8">
    <source>
        <dbReference type="Pfam" id="PF20684"/>
    </source>
</evidence>
<feature type="transmembrane region" description="Helical" evidence="7">
    <location>
        <begin position="246"/>
        <end position="266"/>
    </location>
</feature>
<dbReference type="InterPro" id="IPR049326">
    <property type="entry name" value="Rhodopsin_dom_fungi"/>
</dbReference>
<dbReference type="Pfam" id="PF20684">
    <property type="entry name" value="Fung_rhodopsin"/>
    <property type="match status" value="1"/>
</dbReference>
<dbReference type="PANTHER" id="PTHR33048:SF105">
    <property type="match status" value="1"/>
</dbReference>
<sequence>MPGDPAAQAAAAAAAQKAFRNFTIELFTLYGTGVLSTFLRTYARIRAVGTKGLRADDVLVWFGIIFYSAQAGLGYSIGHVAKGLANNAMTDAERAALSPSDPEYRLRVIGSQIQIAAVRARFLSPTDGGSWSVVPLSSPLGRVASLTPTLCSARTDEPPDSCQPAISLPIVWVSFASNICTDLYLILIPIPMLWRSRLKTIKKIASSVVLGAGIFVLVCATLKSIFVLVDPFHGAQQAGEWGTREAFVAVITTNLPMLFPLFRVWLTPFCGNLLRSSKKSCKTPTGFVSIGGGGPASTPRNRSGPRTANPITENMTFSESEERIVDDVKLENVQKEYKPPNTIVVSNQVEITHSNRNGQLDARTAPGHEQW</sequence>
<evidence type="ECO:0000313" key="9">
    <source>
        <dbReference type="EMBL" id="GAO13090.1"/>
    </source>
</evidence>
<feature type="compositionally biased region" description="Polar residues" evidence="6">
    <location>
        <begin position="298"/>
        <end position="312"/>
    </location>
</feature>
<name>A0A1B5KQW5_USTVR</name>
<evidence type="ECO:0000256" key="6">
    <source>
        <dbReference type="SAM" id="MobiDB-lite"/>
    </source>
</evidence>
<evidence type="ECO:0000256" key="4">
    <source>
        <dbReference type="ARBA" id="ARBA00023136"/>
    </source>
</evidence>
<evidence type="ECO:0000256" key="3">
    <source>
        <dbReference type="ARBA" id="ARBA00022989"/>
    </source>
</evidence>
<dbReference type="Proteomes" id="UP000054053">
    <property type="component" value="Unassembled WGS sequence"/>
</dbReference>
<feature type="region of interest" description="Disordered" evidence="6">
    <location>
        <begin position="290"/>
        <end position="312"/>
    </location>
</feature>
<comment type="caution">
    <text evidence="9">The sequence shown here is derived from an EMBL/GenBank/DDBJ whole genome shotgun (WGS) entry which is preliminary data.</text>
</comment>
<protein>
    <recommendedName>
        <fullName evidence="8">Rhodopsin domain-containing protein</fullName>
    </recommendedName>
</protein>
<dbReference type="GO" id="GO:0016020">
    <property type="term" value="C:membrane"/>
    <property type="evidence" value="ECO:0007669"/>
    <property type="project" value="UniProtKB-SubCell"/>
</dbReference>
<dbReference type="InterPro" id="IPR052337">
    <property type="entry name" value="SAT4-like"/>
</dbReference>
<evidence type="ECO:0000256" key="2">
    <source>
        <dbReference type="ARBA" id="ARBA00022692"/>
    </source>
</evidence>